<dbReference type="VEuPathDB" id="VectorBase:AMEC016669"/>
<evidence type="ECO:0000313" key="2">
    <source>
        <dbReference type="Proteomes" id="UP000075902"/>
    </source>
</evidence>
<dbReference type="STRING" id="34690.A0A182UA31"/>
<dbReference type="AlphaFoldDB" id="A0A182UA31"/>
<name>A0A182UA31_9DIPT</name>
<reference evidence="2" key="1">
    <citation type="submission" date="2014-01" db="EMBL/GenBank/DDBJ databases">
        <title>The Genome Sequence of Anopheles melas CM1001059_A (V2).</title>
        <authorList>
            <consortium name="The Broad Institute Genomics Platform"/>
            <person name="Neafsey D.E."/>
            <person name="Besansky N."/>
            <person name="Howell P."/>
            <person name="Walton C."/>
            <person name="Young S.K."/>
            <person name="Zeng Q."/>
            <person name="Gargeya S."/>
            <person name="Fitzgerald M."/>
            <person name="Haas B."/>
            <person name="Abouelleil A."/>
            <person name="Allen A.W."/>
            <person name="Alvarado L."/>
            <person name="Arachchi H.M."/>
            <person name="Berlin A.M."/>
            <person name="Chapman S.B."/>
            <person name="Gainer-Dewar J."/>
            <person name="Goldberg J."/>
            <person name="Griggs A."/>
            <person name="Gujja S."/>
            <person name="Hansen M."/>
            <person name="Howarth C."/>
            <person name="Imamovic A."/>
            <person name="Ireland A."/>
            <person name="Larimer J."/>
            <person name="McCowan C."/>
            <person name="Murphy C."/>
            <person name="Pearson M."/>
            <person name="Poon T.W."/>
            <person name="Priest M."/>
            <person name="Roberts A."/>
            <person name="Saif S."/>
            <person name="Shea T."/>
            <person name="Sisk P."/>
            <person name="Sykes S."/>
            <person name="Wortman J."/>
            <person name="Nusbaum C."/>
            <person name="Birren B."/>
        </authorList>
    </citation>
    <scope>NUCLEOTIDE SEQUENCE [LARGE SCALE GENOMIC DNA]</scope>
    <source>
        <strain evidence="2">CM1001059</strain>
    </source>
</reference>
<dbReference type="Proteomes" id="UP000075902">
    <property type="component" value="Unassembled WGS sequence"/>
</dbReference>
<protein>
    <submittedName>
        <fullName evidence="1">Uncharacterized protein</fullName>
    </submittedName>
</protein>
<accession>A0A182UA31</accession>
<evidence type="ECO:0000313" key="1">
    <source>
        <dbReference type="EnsemblMetazoa" id="AMEC016669-PA"/>
    </source>
</evidence>
<dbReference type="EnsemblMetazoa" id="AMEC016669-RA">
    <property type="protein sequence ID" value="AMEC016669-PA"/>
    <property type="gene ID" value="AMEC016669"/>
</dbReference>
<keyword evidence="2" id="KW-1185">Reference proteome</keyword>
<sequence length="124" mass="14359">MKKTTVFTNVLKRLYQFYVMIMQEPHRWQRGTALHGIVRLGFSELMKVRLRRTPHVPGRPTRYLSPLLPEHQLKLSCTTCQQVICDEFPGGVSAAVDSLYGEGQQKLDMFVDEYKASLDEQADW</sequence>
<organism evidence="1 2">
    <name type="scientific">Anopheles melas</name>
    <dbReference type="NCBI Taxonomy" id="34690"/>
    <lineage>
        <taxon>Eukaryota</taxon>
        <taxon>Metazoa</taxon>
        <taxon>Ecdysozoa</taxon>
        <taxon>Arthropoda</taxon>
        <taxon>Hexapoda</taxon>
        <taxon>Insecta</taxon>
        <taxon>Pterygota</taxon>
        <taxon>Neoptera</taxon>
        <taxon>Endopterygota</taxon>
        <taxon>Diptera</taxon>
        <taxon>Nematocera</taxon>
        <taxon>Culicoidea</taxon>
        <taxon>Culicidae</taxon>
        <taxon>Anophelinae</taxon>
        <taxon>Anopheles</taxon>
    </lineage>
</organism>
<reference evidence="1" key="2">
    <citation type="submission" date="2020-05" db="UniProtKB">
        <authorList>
            <consortium name="EnsemblMetazoa"/>
        </authorList>
    </citation>
    <scope>IDENTIFICATION</scope>
    <source>
        <strain evidence="1">CM1001059</strain>
    </source>
</reference>
<proteinExistence type="predicted"/>